<organism evidence="3">
    <name type="scientific">marine metagenome</name>
    <dbReference type="NCBI Taxonomy" id="408172"/>
    <lineage>
        <taxon>unclassified sequences</taxon>
        <taxon>metagenomes</taxon>
        <taxon>ecological metagenomes</taxon>
    </lineage>
</organism>
<proteinExistence type="predicted"/>
<dbReference type="InterPro" id="IPR000644">
    <property type="entry name" value="CBS_dom"/>
</dbReference>
<evidence type="ECO:0000256" key="1">
    <source>
        <dbReference type="ARBA" id="ARBA00022737"/>
    </source>
</evidence>
<feature type="domain" description="CBS" evidence="2">
    <location>
        <begin position="79"/>
        <end position="137"/>
    </location>
</feature>
<dbReference type="Pfam" id="PF00571">
    <property type="entry name" value="CBS"/>
    <property type="match status" value="2"/>
</dbReference>
<accession>A0A382P550</accession>
<protein>
    <recommendedName>
        <fullName evidence="2">CBS domain-containing protein</fullName>
    </recommendedName>
</protein>
<evidence type="ECO:0000259" key="2">
    <source>
        <dbReference type="PROSITE" id="PS51371"/>
    </source>
</evidence>
<dbReference type="InterPro" id="IPR046342">
    <property type="entry name" value="CBS_dom_sf"/>
</dbReference>
<dbReference type="EMBL" id="UINC01104650">
    <property type="protein sequence ID" value="SVC67970.1"/>
    <property type="molecule type" value="Genomic_DNA"/>
</dbReference>
<dbReference type="CDD" id="cd02205">
    <property type="entry name" value="CBS_pair_SF"/>
    <property type="match status" value="1"/>
</dbReference>
<dbReference type="SMART" id="SM00116">
    <property type="entry name" value="CBS"/>
    <property type="match status" value="2"/>
</dbReference>
<dbReference type="PANTHER" id="PTHR48108">
    <property type="entry name" value="CBS DOMAIN-CONTAINING PROTEIN CBSX2, CHLOROPLASTIC"/>
    <property type="match status" value="1"/>
</dbReference>
<gene>
    <name evidence="3" type="ORF">METZ01_LOCUS320824</name>
</gene>
<dbReference type="AlphaFoldDB" id="A0A382P550"/>
<keyword evidence="1" id="KW-0677">Repeat</keyword>
<dbReference type="PROSITE" id="PS51371">
    <property type="entry name" value="CBS"/>
    <property type="match status" value="1"/>
</dbReference>
<name>A0A382P550_9ZZZZ</name>
<dbReference type="SUPFAM" id="SSF54631">
    <property type="entry name" value="CBS-domain pair"/>
    <property type="match status" value="1"/>
</dbReference>
<reference evidence="3" key="1">
    <citation type="submission" date="2018-05" db="EMBL/GenBank/DDBJ databases">
        <authorList>
            <person name="Lanie J.A."/>
            <person name="Ng W.-L."/>
            <person name="Kazmierczak K.M."/>
            <person name="Andrzejewski T.M."/>
            <person name="Davidsen T.M."/>
            <person name="Wayne K.J."/>
            <person name="Tettelin H."/>
            <person name="Glass J.I."/>
            <person name="Rusch D."/>
            <person name="Podicherti R."/>
            <person name="Tsui H.-C.T."/>
            <person name="Winkler M.E."/>
        </authorList>
    </citation>
    <scope>NUCLEOTIDE SEQUENCE</scope>
</reference>
<dbReference type="Gene3D" id="3.10.580.10">
    <property type="entry name" value="CBS-domain"/>
    <property type="match status" value="1"/>
</dbReference>
<dbReference type="PANTHER" id="PTHR48108:SF26">
    <property type="entry name" value="CBS DOMAIN-CONTAINING PROTEIN DDB_G0289609"/>
    <property type="match status" value="1"/>
</dbReference>
<sequence length="154" mass="17467">MNLKETVRSEKIRRLDLSFYVEVQKGSLAREVIEKMQASNRKCALVVDGIKLVGIFTAHDIRDHAQETDALDHPIELVMTADPETIDGNVYLAKAITFLNQKPYRYLPVLNKEKHIIGTLTHFAILKYISDYFPEAIYNLPPEPDLIATARDGA</sequence>
<dbReference type="InterPro" id="IPR051462">
    <property type="entry name" value="CBS_domain-containing"/>
</dbReference>
<evidence type="ECO:0000313" key="3">
    <source>
        <dbReference type="EMBL" id="SVC67970.1"/>
    </source>
</evidence>